<dbReference type="InterPro" id="IPR007970">
    <property type="entry name" value="DUF733"/>
</dbReference>
<dbReference type="OMA" id="YDTMEIM"/>
<reference evidence="1 2" key="1">
    <citation type="journal article" date="2015" name="Nat. Commun.">
        <title>Lucilia cuprina genome unlocks parasitic fly biology to underpin future interventions.</title>
        <authorList>
            <person name="Anstead C.A."/>
            <person name="Korhonen P.K."/>
            <person name="Young N.D."/>
            <person name="Hall R.S."/>
            <person name="Jex A.R."/>
            <person name="Murali S.C."/>
            <person name="Hughes D.S."/>
            <person name="Lee S.F."/>
            <person name="Perry T."/>
            <person name="Stroehlein A.J."/>
            <person name="Ansell B.R."/>
            <person name="Breugelmans B."/>
            <person name="Hofmann A."/>
            <person name="Qu J."/>
            <person name="Dugan S."/>
            <person name="Lee S.L."/>
            <person name="Chao H."/>
            <person name="Dinh H."/>
            <person name="Han Y."/>
            <person name="Doddapaneni H.V."/>
            <person name="Worley K.C."/>
            <person name="Muzny D.M."/>
            <person name="Ioannidis P."/>
            <person name="Waterhouse R.M."/>
            <person name="Zdobnov E.M."/>
            <person name="James P.J."/>
            <person name="Bagnall N.H."/>
            <person name="Kotze A.C."/>
            <person name="Gibbs R.A."/>
            <person name="Richards S."/>
            <person name="Batterham P."/>
            <person name="Gasser R.B."/>
        </authorList>
    </citation>
    <scope>NUCLEOTIDE SEQUENCE [LARGE SCALE GENOMIC DNA]</scope>
    <source>
        <strain evidence="1 2">LS</strain>
        <tissue evidence="1">Full body</tissue>
    </source>
</reference>
<dbReference type="OrthoDB" id="7920933at2759"/>
<gene>
    <name evidence="1" type="ORF">FF38_07977</name>
</gene>
<dbReference type="AlphaFoldDB" id="A0A0L0C8T8"/>
<dbReference type="STRING" id="7375.A0A0L0C8T8"/>
<dbReference type="Pfam" id="PF05306">
    <property type="entry name" value="DUF733"/>
    <property type="match status" value="1"/>
</dbReference>
<sequence>MSSTNAKSLKRERTASINYYSIPYTIFMYKEELRKKDHEFMRMSKVKLYLTDNLISNTIRNIGQYDITEVMNINQQMMFKKRLHTKMHKIRKLEKLGVKNIDPNYISDEL</sequence>
<evidence type="ECO:0000313" key="1">
    <source>
        <dbReference type="EMBL" id="KNC27809.1"/>
    </source>
</evidence>
<dbReference type="Proteomes" id="UP000037069">
    <property type="component" value="Unassembled WGS sequence"/>
</dbReference>
<protein>
    <submittedName>
        <fullName evidence="1">Uncharacterized protein</fullName>
    </submittedName>
</protein>
<comment type="caution">
    <text evidence="1">The sequence shown here is derived from an EMBL/GenBank/DDBJ whole genome shotgun (WGS) entry which is preliminary data.</text>
</comment>
<name>A0A0L0C8T8_LUCCU</name>
<accession>A0A0L0C8T8</accession>
<evidence type="ECO:0000313" key="2">
    <source>
        <dbReference type="Proteomes" id="UP000037069"/>
    </source>
</evidence>
<proteinExistence type="predicted"/>
<organism evidence="1 2">
    <name type="scientific">Lucilia cuprina</name>
    <name type="common">Green bottle fly</name>
    <name type="synonym">Australian sheep blowfly</name>
    <dbReference type="NCBI Taxonomy" id="7375"/>
    <lineage>
        <taxon>Eukaryota</taxon>
        <taxon>Metazoa</taxon>
        <taxon>Ecdysozoa</taxon>
        <taxon>Arthropoda</taxon>
        <taxon>Hexapoda</taxon>
        <taxon>Insecta</taxon>
        <taxon>Pterygota</taxon>
        <taxon>Neoptera</taxon>
        <taxon>Endopterygota</taxon>
        <taxon>Diptera</taxon>
        <taxon>Brachycera</taxon>
        <taxon>Muscomorpha</taxon>
        <taxon>Oestroidea</taxon>
        <taxon>Calliphoridae</taxon>
        <taxon>Luciliinae</taxon>
        <taxon>Lucilia</taxon>
    </lineage>
</organism>
<dbReference type="EMBL" id="JRES01000842">
    <property type="protein sequence ID" value="KNC27809.1"/>
    <property type="molecule type" value="Genomic_DNA"/>
</dbReference>
<keyword evidence="2" id="KW-1185">Reference proteome</keyword>